<gene>
    <name evidence="1" type="ORF">ATK74_1229</name>
</gene>
<keyword evidence="2" id="KW-1185">Reference proteome</keyword>
<dbReference type="OrthoDB" id="3869857at2"/>
<comment type="caution">
    <text evidence="1">The sequence shown here is derived from an EMBL/GenBank/DDBJ whole genome shotgun (WGS) entry which is preliminary data.</text>
</comment>
<name>A0A2A9CQQ7_9ACTN</name>
<dbReference type="AlphaFoldDB" id="A0A2A9CQQ7"/>
<dbReference type="EMBL" id="PDJC01000001">
    <property type="protein sequence ID" value="PFG16678.1"/>
    <property type="molecule type" value="Genomic_DNA"/>
</dbReference>
<sequence length="171" mass="17823">MRRRPLAVRLAFLIAACVVLVGGVIVAMTVSRPTLSTVSEGFELCVPANPSGEALFGWDVFRNDSGRPVTLVGFAPDQAAGISVIGGRFLLDEEPGPRGAQDDPALIPSSWTPRTVPPGATVTLVIGLRLTDPAAKGSLRGGVLVSDWWGPLSTVAKSTTVYILAPTNSVC</sequence>
<evidence type="ECO:0000313" key="2">
    <source>
        <dbReference type="Proteomes" id="UP000226079"/>
    </source>
</evidence>
<dbReference type="RefSeq" id="WP_143483576.1">
    <property type="nucleotide sequence ID" value="NZ_PDJC01000001.1"/>
</dbReference>
<evidence type="ECO:0000313" key="1">
    <source>
        <dbReference type="EMBL" id="PFG16678.1"/>
    </source>
</evidence>
<accession>A0A2A9CQQ7</accession>
<proteinExistence type="predicted"/>
<reference evidence="1 2" key="1">
    <citation type="submission" date="2017-10" db="EMBL/GenBank/DDBJ databases">
        <title>Sequencing the genomes of 1000 actinobacteria strains.</title>
        <authorList>
            <person name="Klenk H.-P."/>
        </authorList>
    </citation>
    <scope>NUCLEOTIDE SEQUENCE [LARGE SCALE GENOMIC DNA]</scope>
    <source>
        <strain evidence="1 2">DSM 15597</strain>
    </source>
</reference>
<dbReference type="Proteomes" id="UP000226079">
    <property type="component" value="Unassembled WGS sequence"/>
</dbReference>
<organism evidence="1 2">
    <name type="scientific">Propionicimonas paludicola</name>
    <dbReference type="NCBI Taxonomy" id="185243"/>
    <lineage>
        <taxon>Bacteria</taxon>
        <taxon>Bacillati</taxon>
        <taxon>Actinomycetota</taxon>
        <taxon>Actinomycetes</taxon>
        <taxon>Propionibacteriales</taxon>
        <taxon>Nocardioidaceae</taxon>
        <taxon>Propionicimonas</taxon>
    </lineage>
</organism>
<protein>
    <submittedName>
        <fullName evidence="1">Uncharacterized protein</fullName>
    </submittedName>
</protein>